<dbReference type="OrthoDB" id="9786424at2"/>
<dbReference type="Gene3D" id="3.40.390.10">
    <property type="entry name" value="Collagenase (Catalytic Domain)"/>
    <property type="match status" value="1"/>
</dbReference>
<dbReference type="Pfam" id="PF06167">
    <property type="entry name" value="Peptidase_M90"/>
    <property type="match status" value="1"/>
</dbReference>
<dbReference type="GO" id="GO:0008237">
    <property type="term" value="F:metallopeptidase activity"/>
    <property type="evidence" value="ECO:0007669"/>
    <property type="project" value="InterPro"/>
</dbReference>
<protein>
    <submittedName>
        <fullName evidence="1">Protein MtfA</fullName>
    </submittedName>
</protein>
<proteinExistence type="predicted"/>
<dbReference type="CDD" id="cd20169">
    <property type="entry name" value="Peptidase_M90_mtfA"/>
    <property type="match status" value="1"/>
</dbReference>
<dbReference type="EMBL" id="QWLB01000009">
    <property type="protein sequence ID" value="RIH93113.1"/>
    <property type="molecule type" value="Genomic_DNA"/>
</dbReference>
<dbReference type="GO" id="GO:0004177">
    <property type="term" value="F:aminopeptidase activity"/>
    <property type="evidence" value="ECO:0007669"/>
    <property type="project" value="TreeGrafter"/>
</dbReference>
<dbReference type="Proteomes" id="UP000266178">
    <property type="component" value="Unassembled WGS sequence"/>
</dbReference>
<dbReference type="InterPro" id="IPR024079">
    <property type="entry name" value="MetalloPept_cat_dom_sf"/>
</dbReference>
<comment type="caution">
    <text evidence="1">The sequence shown here is derived from an EMBL/GenBank/DDBJ whole genome shotgun (WGS) entry which is preliminary data.</text>
</comment>
<sequence>MFSLKEWQREHLRRQPFPAEWVPILERNVAHYHHLSPLEQQALQGHVQVFLHEKPFEGCGGLEITDEIRVTIAAEACLLLLGGASDGFPHCNRVLVYPGAFVSTVTRALPGGVLAKGELVRLGESWGWGNVVLSWDDALKGARALAGAHSVVLHEFAHQIDEENGAADGVPRLRGSRGVYATWASVMRQAFEQLSQEKAHPSFSKEVLDTYGATNPAEFFAVASETFFERPQALLAQHPQVYAQLKDFYRLDPLAWR</sequence>
<dbReference type="RefSeq" id="WP_119356425.1">
    <property type="nucleotide sequence ID" value="NZ_BJXM01000018.1"/>
</dbReference>
<dbReference type="InterPro" id="IPR010384">
    <property type="entry name" value="MtfA_fam"/>
</dbReference>
<dbReference type="InterPro" id="IPR042252">
    <property type="entry name" value="MtfA_N"/>
</dbReference>
<name>A0A399FAH5_9DEIN</name>
<gene>
    <name evidence="1" type="primary">mtfA</name>
    <name evidence="1" type="ORF">Mgrana_00911</name>
</gene>
<evidence type="ECO:0000313" key="2">
    <source>
        <dbReference type="Proteomes" id="UP000266178"/>
    </source>
</evidence>
<dbReference type="Gene3D" id="1.10.472.150">
    <property type="entry name" value="Glucose-regulated metallo-peptidase M90, N-terminal domain"/>
    <property type="match status" value="1"/>
</dbReference>
<dbReference type="PANTHER" id="PTHR30164">
    <property type="entry name" value="MTFA PEPTIDASE"/>
    <property type="match status" value="1"/>
</dbReference>
<evidence type="ECO:0000313" key="1">
    <source>
        <dbReference type="EMBL" id="RIH93113.1"/>
    </source>
</evidence>
<keyword evidence="2" id="KW-1185">Reference proteome</keyword>
<dbReference type="AlphaFoldDB" id="A0A399FAH5"/>
<accession>A0A399FAH5</accession>
<dbReference type="SUPFAM" id="SSF55486">
    <property type="entry name" value="Metalloproteases ('zincins'), catalytic domain"/>
    <property type="match status" value="1"/>
</dbReference>
<organism evidence="1 2">
    <name type="scientific">Meiothermus granaticius NBRC 107808</name>
    <dbReference type="NCBI Taxonomy" id="1227551"/>
    <lineage>
        <taxon>Bacteria</taxon>
        <taxon>Thermotogati</taxon>
        <taxon>Deinococcota</taxon>
        <taxon>Deinococci</taxon>
        <taxon>Thermales</taxon>
        <taxon>Thermaceae</taxon>
        <taxon>Meiothermus</taxon>
    </lineage>
</organism>
<reference evidence="1 2" key="1">
    <citation type="submission" date="2018-08" db="EMBL/GenBank/DDBJ databases">
        <title>Meiothermus granaticius genome AF-68 sequencing project.</title>
        <authorList>
            <person name="Da Costa M.S."/>
            <person name="Albuquerque L."/>
            <person name="Raposo P."/>
            <person name="Froufe H.J.C."/>
            <person name="Barroso C.S."/>
            <person name="Egas C."/>
        </authorList>
    </citation>
    <scope>NUCLEOTIDE SEQUENCE [LARGE SCALE GENOMIC DNA]</scope>
    <source>
        <strain evidence="1 2">AF-68</strain>
    </source>
</reference>
<dbReference type="GO" id="GO:0005829">
    <property type="term" value="C:cytosol"/>
    <property type="evidence" value="ECO:0007669"/>
    <property type="project" value="TreeGrafter"/>
</dbReference>
<dbReference type="PANTHER" id="PTHR30164:SF2">
    <property type="entry name" value="PROTEIN MTFA"/>
    <property type="match status" value="1"/>
</dbReference>